<dbReference type="AlphaFoldDB" id="A0A5B7F9M3"/>
<dbReference type="Proteomes" id="UP000324222">
    <property type="component" value="Unassembled WGS sequence"/>
</dbReference>
<evidence type="ECO:0000313" key="1">
    <source>
        <dbReference type="EMBL" id="MPC42285.1"/>
    </source>
</evidence>
<reference evidence="1 2" key="1">
    <citation type="submission" date="2019-05" db="EMBL/GenBank/DDBJ databases">
        <title>Another draft genome of Portunus trituberculatus and its Hox gene families provides insights of decapod evolution.</title>
        <authorList>
            <person name="Jeong J.-H."/>
            <person name="Song I."/>
            <person name="Kim S."/>
            <person name="Choi T."/>
            <person name="Kim D."/>
            <person name="Ryu S."/>
            <person name="Kim W."/>
        </authorList>
    </citation>
    <scope>NUCLEOTIDE SEQUENCE [LARGE SCALE GENOMIC DNA]</scope>
    <source>
        <tissue evidence="1">Muscle</tissue>
    </source>
</reference>
<evidence type="ECO:0000313" key="2">
    <source>
        <dbReference type="Proteomes" id="UP000324222"/>
    </source>
</evidence>
<comment type="caution">
    <text evidence="1">The sequence shown here is derived from an EMBL/GenBank/DDBJ whole genome shotgun (WGS) entry which is preliminary data.</text>
</comment>
<accession>A0A5B7F9M3</accession>
<name>A0A5B7F9M3_PORTR</name>
<dbReference type="EMBL" id="VSRR010005379">
    <property type="protein sequence ID" value="MPC42285.1"/>
    <property type="molecule type" value="Genomic_DNA"/>
</dbReference>
<sequence length="73" mass="8440">MEHLTEATKAFLTDTWEVHWTAQQTGRDLHINIFPESRQNTVFTNVGQNRQTCLQPPAAIYKAFLEICEVHIV</sequence>
<gene>
    <name evidence="1" type="ORF">E2C01_035904</name>
</gene>
<keyword evidence="2" id="KW-1185">Reference proteome</keyword>
<organism evidence="1 2">
    <name type="scientific">Portunus trituberculatus</name>
    <name type="common">Swimming crab</name>
    <name type="synonym">Neptunus trituberculatus</name>
    <dbReference type="NCBI Taxonomy" id="210409"/>
    <lineage>
        <taxon>Eukaryota</taxon>
        <taxon>Metazoa</taxon>
        <taxon>Ecdysozoa</taxon>
        <taxon>Arthropoda</taxon>
        <taxon>Crustacea</taxon>
        <taxon>Multicrustacea</taxon>
        <taxon>Malacostraca</taxon>
        <taxon>Eumalacostraca</taxon>
        <taxon>Eucarida</taxon>
        <taxon>Decapoda</taxon>
        <taxon>Pleocyemata</taxon>
        <taxon>Brachyura</taxon>
        <taxon>Eubrachyura</taxon>
        <taxon>Portunoidea</taxon>
        <taxon>Portunidae</taxon>
        <taxon>Portuninae</taxon>
        <taxon>Portunus</taxon>
    </lineage>
</organism>
<proteinExistence type="predicted"/>
<protein>
    <submittedName>
        <fullName evidence="1">Uncharacterized protein</fullName>
    </submittedName>
</protein>